<feature type="non-terminal residue" evidence="1">
    <location>
        <position position="1"/>
    </location>
</feature>
<evidence type="ECO:0000313" key="1">
    <source>
        <dbReference type="EMBL" id="KAA8899103.1"/>
    </source>
</evidence>
<reference evidence="1 2" key="1">
    <citation type="submission" date="2019-09" db="EMBL/GenBank/DDBJ databases">
        <title>Draft genome of the ectomycorrhizal ascomycete Sphaerosporella brunnea.</title>
        <authorList>
            <consortium name="DOE Joint Genome Institute"/>
            <person name="Benucci G.M."/>
            <person name="Marozzi G."/>
            <person name="Antonielli L."/>
            <person name="Sanchez S."/>
            <person name="Marco P."/>
            <person name="Wang X."/>
            <person name="Falini L.B."/>
            <person name="Barry K."/>
            <person name="Haridas S."/>
            <person name="Lipzen A."/>
            <person name="Labutti K."/>
            <person name="Grigoriev I.V."/>
            <person name="Murat C."/>
            <person name="Martin F."/>
            <person name="Albertini E."/>
            <person name="Donnini D."/>
            <person name="Bonito G."/>
        </authorList>
    </citation>
    <scope>NUCLEOTIDE SEQUENCE [LARGE SCALE GENOMIC DNA]</scope>
    <source>
        <strain evidence="1 2">Sb_GMNB300</strain>
    </source>
</reference>
<sequence>GKPVAVKEDLFFILTTAHIRSRHGGRNKTAEYVNKYHAWVPRGLVARFVKSCPGCPMNRANLYAGFRAHSHSRRLRSPAPQLSNSDLRLPGTSQRTAWLNRRIKINSYRLRSCSINWLLFFCLKRQNFRDHFAVLSSPGMRKVDSGECWLFLSWLLHILAIISAACSKRLGGGGYR</sequence>
<dbReference type="Proteomes" id="UP000326924">
    <property type="component" value="Unassembled WGS sequence"/>
</dbReference>
<dbReference type="EMBL" id="VXIS01000173">
    <property type="protein sequence ID" value="KAA8899103.1"/>
    <property type="molecule type" value="Genomic_DNA"/>
</dbReference>
<proteinExistence type="predicted"/>
<name>A0A5J5EPK2_9PEZI</name>
<accession>A0A5J5EPK2</accession>
<dbReference type="OrthoDB" id="2499658at2759"/>
<evidence type="ECO:0008006" key="3">
    <source>
        <dbReference type="Google" id="ProtNLM"/>
    </source>
</evidence>
<comment type="caution">
    <text evidence="1">The sequence shown here is derived from an EMBL/GenBank/DDBJ whole genome shotgun (WGS) entry which is preliminary data.</text>
</comment>
<dbReference type="InParanoid" id="A0A5J5EPK2"/>
<dbReference type="AlphaFoldDB" id="A0A5J5EPK2"/>
<protein>
    <recommendedName>
        <fullName evidence="3">Integrase zinc-binding domain-containing protein</fullName>
    </recommendedName>
</protein>
<evidence type="ECO:0000313" key="2">
    <source>
        <dbReference type="Proteomes" id="UP000326924"/>
    </source>
</evidence>
<organism evidence="1 2">
    <name type="scientific">Sphaerosporella brunnea</name>
    <dbReference type="NCBI Taxonomy" id="1250544"/>
    <lineage>
        <taxon>Eukaryota</taxon>
        <taxon>Fungi</taxon>
        <taxon>Dikarya</taxon>
        <taxon>Ascomycota</taxon>
        <taxon>Pezizomycotina</taxon>
        <taxon>Pezizomycetes</taxon>
        <taxon>Pezizales</taxon>
        <taxon>Pyronemataceae</taxon>
        <taxon>Sphaerosporella</taxon>
    </lineage>
</organism>
<keyword evidence="2" id="KW-1185">Reference proteome</keyword>
<gene>
    <name evidence="1" type="ORF">FN846DRAFT_782510</name>
</gene>